<keyword evidence="2" id="KW-1185">Reference proteome</keyword>
<reference evidence="3" key="1">
    <citation type="submission" date="2025-08" db="UniProtKB">
        <authorList>
            <consortium name="RefSeq"/>
        </authorList>
    </citation>
    <scope>IDENTIFICATION</scope>
</reference>
<feature type="region of interest" description="Disordered" evidence="1">
    <location>
        <begin position="14"/>
        <end position="70"/>
    </location>
</feature>
<organism evidence="2 3">
    <name type="scientific">Vicugna pacos</name>
    <name type="common">Alpaca</name>
    <name type="synonym">Lama pacos</name>
    <dbReference type="NCBI Taxonomy" id="30538"/>
    <lineage>
        <taxon>Eukaryota</taxon>
        <taxon>Metazoa</taxon>
        <taxon>Chordata</taxon>
        <taxon>Craniata</taxon>
        <taxon>Vertebrata</taxon>
        <taxon>Euteleostomi</taxon>
        <taxon>Mammalia</taxon>
        <taxon>Eutheria</taxon>
        <taxon>Laurasiatheria</taxon>
        <taxon>Artiodactyla</taxon>
        <taxon>Tylopoda</taxon>
        <taxon>Camelidae</taxon>
        <taxon>Vicugna</taxon>
    </lineage>
</organism>
<sequence length="282" mass="29034">MRIRSASYLLSYSLPLTTQRLSPPGPRSAPAGGGGADPPPVRTPAPAPPAPSGLFDRRTRTRGCSSSPPCRRSLLVAHSAHSAALRAGPEPERNREVRACTLGVRSRVRAAVWAAPGPPQPPQPPHSPDRAEARPPGRRAGGGIRGGGEAPSAGETSAVPGQVAVSPHPRPLAGRRKGNPSGRRAVRPEPGGAAGRRPGGAGRAARAAGRASRRGARPSGLGVGRRLPSRRRGKPLAHGRAPRRATTRGRPSSAAVTLGVLARAGPEDLITLSLFIRVDKPS</sequence>
<proteinExistence type="predicted"/>
<evidence type="ECO:0000313" key="2">
    <source>
        <dbReference type="Proteomes" id="UP001652581"/>
    </source>
</evidence>
<name>A0ABM5EFS8_VICPA</name>
<protein>
    <recommendedName>
        <fullName evidence="4">Translation initiation factor IF-2-like</fullName>
    </recommendedName>
</protein>
<feature type="compositionally biased region" description="Pro residues" evidence="1">
    <location>
        <begin position="37"/>
        <end position="51"/>
    </location>
</feature>
<feature type="compositionally biased region" description="Gly residues" evidence="1">
    <location>
        <begin position="192"/>
        <end position="202"/>
    </location>
</feature>
<evidence type="ECO:0000256" key="1">
    <source>
        <dbReference type="SAM" id="MobiDB-lite"/>
    </source>
</evidence>
<dbReference type="GeneID" id="140701044"/>
<feature type="compositionally biased region" description="Basic residues" evidence="1">
    <location>
        <begin position="227"/>
        <end position="247"/>
    </location>
</feature>
<gene>
    <name evidence="3" type="primary">LOC140701044</name>
</gene>
<feature type="compositionally biased region" description="Pro residues" evidence="1">
    <location>
        <begin position="116"/>
        <end position="126"/>
    </location>
</feature>
<feature type="compositionally biased region" description="Gly residues" evidence="1">
    <location>
        <begin position="139"/>
        <end position="149"/>
    </location>
</feature>
<dbReference type="Proteomes" id="UP001652581">
    <property type="component" value="Chromosome 14"/>
</dbReference>
<evidence type="ECO:0008006" key="4">
    <source>
        <dbReference type="Google" id="ProtNLM"/>
    </source>
</evidence>
<evidence type="ECO:0000313" key="3">
    <source>
        <dbReference type="RefSeq" id="XP_072832009.1"/>
    </source>
</evidence>
<dbReference type="RefSeq" id="XP_072832009.1">
    <property type="nucleotide sequence ID" value="XM_072975908.1"/>
</dbReference>
<accession>A0ABM5EFS8</accession>
<feature type="region of interest" description="Disordered" evidence="1">
    <location>
        <begin position="114"/>
        <end position="254"/>
    </location>
</feature>